<organism evidence="2 3">
    <name type="scientific">Portunus trituberculatus</name>
    <name type="common">Swimming crab</name>
    <name type="synonym">Neptunus trituberculatus</name>
    <dbReference type="NCBI Taxonomy" id="210409"/>
    <lineage>
        <taxon>Eukaryota</taxon>
        <taxon>Metazoa</taxon>
        <taxon>Ecdysozoa</taxon>
        <taxon>Arthropoda</taxon>
        <taxon>Crustacea</taxon>
        <taxon>Multicrustacea</taxon>
        <taxon>Malacostraca</taxon>
        <taxon>Eumalacostraca</taxon>
        <taxon>Eucarida</taxon>
        <taxon>Decapoda</taxon>
        <taxon>Pleocyemata</taxon>
        <taxon>Brachyura</taxon>
        <taxon>Eubrachyura</taxon>
        <taxon>Portunoidea</taxon>
        <taxon>Portunidae</taxon>
        <taxon>Portuninae</taxon>
        <taxon>Portunus</taxon>
    </lineage>
</organism>
<dbReference type="AlphaFoldDB" id="A0A5B7DQZ6"/>
<keyword evidence="1" id="KW-1133">Transmembrane helix</keyword>
<keyword evidence="3" id="KW-1185">Reference proteome</keyword>
<reference evidence="2 3" key="1">
    <citation type="submission" date="2019-05" db="EMBL/GenBank/DDBJ databases">
        <title>Another draft genome of Portunus trituberculatus and its Hox gene families provides insights of decapod evolution.</title>
        <authorList>
            <person name="Jeong J.-H."/>
            <person name="Song I."/>
            <person name="Kim S."/>
            <person name="Choi T."/>
            <person name="Kim D."/>
            <person name="Ryu S."/>
            <person name="Kim W."/>
        </authorList>
    </citation>
    <scope>NUCLEOTIDE SEQUENCE [LARGE SCALE GENOMIC DNA]</scope>
    <source>
        <tissue evidence="2">Muscle</tissue>
    </source>
</reference>
<feature type="transmembrane region" description="Helical" evidence="1">
    <location>
        <begin position="12"/>
        <end position="31"/>
    </location>
</feature>
<sequence>MTQHHACPLLVPWIVSIVVVVVTEVVMVVVAEERMVAWKRMIVRRVVTPMHSTRVCCTLIIERLLRGGYGTVPLHHHTRDLIWGIGEEASFPEVPKNIMARGRTCWSEDFREIIATAISTATEVEVAVS</sequence>
<keyword evidence="1" id="KW-0472">Membrane</keyword>
<evidence type="ECO:0000256" key="1">
    <source>
        <dbReference type="SAM" id="Phobius"/>
    </source>
</evidence>
<dbReference type="EMBL" id="VSRR010001292">
    <property type="protein sequence ID" value="MPC24132.1"/>
    <property type="molecule type" value="Genomic_DNA"/>
</dbReference>
<gene>
    <name evidence="2" type="ORF">E2C01_017204</name>
</gene>
<accession>A0A5B7DQZ6</accession>
<name>A0A5B7DQZ6_PORTR</name>
<comment type="caution">
    <text evidence="2">The sequence shown here is derived from an EMBL/GenBank/DDBJ whole genome shotgun (WGS) entry which is preliminary data.</text>
</comment>
<evidence type="ECO:0000313" key="2">
    <source>
        <dbReference type="EMBL" id="MPC24132.1"/>
    </source>
</evidence>
<evidence type="ECO:0000313" key="3">
    <source>
        <dbReference type="Proteomes" id="UP000324222"/>
    </source>
</evidence>
<keyword evidence="1" id="KW-0812">Transmembrane</keyword>
<dbReference type="Proteomes" id="UP000324222">
    <property type="component" value="Unassembled WGS sequence"/>
</dbReference>
<protein>
    <submittedName>
        <fullName evidence="2">Uncharacterized protein</fullName>
    </submittedName>
</protein>
<proteinExistence type="predicted"/>